<dbReference type="AlphaFoldDB" id="A0A517MTZ3"/>
<keyword evidence="2" id="KW-0812">Transmembrane</keyword>
<organism evidence="3 4">
    <name type="scientific">Adhaeretor mobilis</name>
    <dbReference type="NCBI Taxonomy" id="1930276"/>
    <lineage>
        <taxon>Bacteria</taxon>
        <taxon>Pseudomonadati</taxon>
        <taxon>Planctomycetota</taxon>
        <taxon>Planctomycetia</taxon>
        <taxon>Pirellulales</taxon>
        <taxon>Lacipirellulaceae</taxon>
        <taxon>Adhaeretor</taxon>
    </lineage>
</organism>
<feature type="region of interest" description="Disordered" evidence="1">
    <location>
        <begin position="168"/>
        <end position="195"/>
    </location>
</feature>
<evidence type="ECO:0000256" key="1">
    <source>
        <dbReference type="SAM" id="MobiDB-lite"/>
    </source>
</evidence>
<keyword evidence="2" id="KW-1133">Transmembrane helix</keyword>
<reference evidence="3 4" key="1">
    <citation type="submission" date="2019-02" db="EMBL/GenBank/DDBJ databases">
        <title>Deep-cultivation of Planctomycetes and their phenomic and genomic characterization uncovers novel biology.</title>
        <authorList>
            <person name="Wiegand S."/>
            <person name="Jogler M."/>
            <person name="Boedeker C."/>
            <person name="Pinto D."/>
            <person name="Vollmers J."/>
            <person name="Rivas-Marin E."/>
            <person name="Kohn T."/>
            <person name="Peeters S.H."/>
            <person name="Heuer A."/>
            <person name="Rast P."/>
            <person name="Oberbeckmann S."/>
            <person name="Bunk B."/>
            <person name="Jeske O."/>
            <person name="Meyerdierks A."/>
            <person name="Storesund J.E."/>
            <person name="Kallscheuer N."/>
            <person name="Luecker S."/>
            <person name="Lage O.M."/>
            <person name="Pohl T."/>
            <person name="Merkel B.J."/>
            <person name="Hornburger P."/>
            <person name="Mueller R.-W."/>
            <person name="Bruemmer F."/>
            <person name="Labrenz M."/>
            <person name="Spormann A.M."/>
            <person name="Op den Camp H."/>
            <person name="Overmann J."/>
            <person name="Amann R."/>
            <person name="Jetten M.S.M."/>
            <person name="Mascher T."/>
            <person name="Medema M.H."/>
            <person name="Devos D.P."/>
            <person name="Kaster A.-K."/>
            <person name="Ovreas L."/>
            <person name="Rohde M."/>
            <person name="Galperin M.Y."/>
            <person name="Jogler C."/>
        </authorList>
    </citation>
    <scope>NUCLEOTIDE SEQUENCE [LARGE SCALE GENOMIC DNA]</scope>
    <source>
        <strain evidence="3 4">HG15A2</strain>
    </source>
</reference>
<proteinExistence type="predicted"/>
<accession>A0A517MTZ3</accession>
<name>A0A517MTZ3_9BACT</name>
<feature type="transmembrane region" description="Helical" evidence="2">
    <location>
        <begin position="250"/>
        <end position="278"/>
    </location>
</feature>
<keyword evidence="4" id="KW-1185">Reference proteome</keyword>
<feature type="compositionally biased region" description="Basic and acidic residues" evidence="1">
    <location>
        <begin position="168"/>
        <end position="177"/>
    </location>
</feature>
<keyword evidence="2" id="KW-0472">Membrane</keyword>
<feature type="transmembrane region" description="Helical" evidence="2">
    <location>
        <begin position="299"/>
        <end position="321"/>
    </location>
</feature>
<feature type="transmembrane region" description="Helical" evidence="2">
    <location>
        <begin position="410"/>
        <end position="430"/>
    </location>
</feature>
<feature type="region of interest" description="Disordered" evidence="1">
    <location>
        <begin position="121"/>
        <end position="155"/>
    </location>
</feature>
<dbReference type="KEGG" id="amob:HG15A2_16270"/>
<evidence type="ECO:0000313" key="4">
    <source>
        <dbReference type="Proteomes" id="UP000319852"/>
    </source>
</evidence>
<feature type="transmembrane region" description="Helical" evidence="2">
    <location>
        <begin position="218"/>
        <end position="238"/>
    </location>
</feature>
<feature type="transmembrane region" description="Helical" evidence="2">
    <location>
        <begin position="341"/>
        <end position="359"/>
    </location>
</feature>
<evidence type="ECO:0000313" key="3">
    <source>
        <dbReference type="EMBL" id="QDS98353.1"/>
    </source>
</evidence>
<dbReference type="EMBL" id="CP036263">
    <property type="protein sequence ID" value="QDS98353.1"/>
    <property type="molecule type" value="Genomic_DNA"/>
</dbReference>
<protein>
    <submittedName>
        <fullName evidence="3">Uncharacterized protein</fullName>
    </submittedName>
</protein>
<feature type="compositionally biased region" description="Basic residues" evidence="1">
    <location>
        <begin position="185"/>
        <end position="194"/>
    </location>
</feature>
<feature type="transmembrane region" description="Helical" evidence="2">
    <location>
        <begin position="380"/>
        <end position="404"/>
    </location>
</feature>
<gene>
    <name evidence="3" type="ORF">HG15A2_16270</name>
</gene>
<dbReference type="RefSeq" id="WP_145059435.1">
    <property type="nucleotide sequence ID" value="NZ_CP036263.1"/>
</dbReference>
<dbReference type="Proteomes" id="UP000319852">
    <property type="component" value="Chromosome"/>
</dbReference>
<sequence length="449" mass="48312">MSSTGPPPEYTSFGCTLCGTRLSFRVKYVGKKTKCPDCGRVNVIPPPEVKRAVPKPLAMEGEQFELWGVDEAPLPAEQIAKQPTLIPVSCRLCYTLMYAREAHLGKQAKCPDCGTKTLIKRPAAEPTSGPVGVPDGQEYQLDPTSAPTPRPVPKPVAVRQAEIREAERRAYEEKEGGTSDSDAPRKKKRKKKRAALREQPVKFPLVQRVPAMLLTAPILIRWFVLSVFLVVVSSFGSFGAGDAASKFHAVAMVCFFVISCILGILWLAAASAVWLAILTESADGHDELHNPPSTDFVEWIGEAMYFLISAVASAVPAALIGKAMTQLAESLSPSVADLGPVLAGTGWLLAFPVAILSSLEQGSPMAVFSPKIGKSLLTCLPTWLLYYAETMLLIGAAAAGSVWLIGRHPLLGMAAAPVLFAATLLYFRLLGRLAWQLSELTSIEIEGAE</sequence>
<dbReference type="OrthoDB" id="239827at2"/>
<evidence type="ECO:0000256" key="2">
    <source>
        <dbReference type="SAM" id="Phobius"/>
    </source>
</evidence>